<feature type="domain" description="FAD-binding" evidence="6">
    <location>
        <begin position="18"/>
        <end position="195"/>
    </location>
</feature>
<keyword evidence="2" id="KW-0285">Flavoprotein</keyword>
<dbReference type="SUPFAM" id="SSF51905">
    <property type="entry name" value="FAD/NAD(P)-binding domain"/>
    <property type="match status" value="1"/>
</dbReference>
<organism evidence="7 8">
    <name type="scientific">Gymnopilus dilepis</name>
    <dbReference type="NCBI Taxonomy" id="231916"/>
    <lineage>
        <taxon>Eukaryota</taxon>
        <taxon>Fungi</taxon>
        <taxon>Dikarya</taxon>
        <taxon>Basidiomycota</taxon>
        <taxon>Agaricomycotina</taxon>
        <taxon>Agaricomycetes</taxon>
        <taxon>Agaricomycetidae</taxon>
        <taxon>Agaricales</taxon>
        <taxon>Agaricineae</taxon>
        <taxon>Hymenogastraceae</taxon>
        <taxon>Gymnopilus</taxon>
    </lineage>
</organism>
<dbReference type="GO" id="GO:0004497">
    <property type="term" value="F:monooxygenase activity"/>
    <property type="evidence" value="ECO:0007669"/>
    <property type="project" value="UniProtKB-KW"/>
</dbReference>
<dbReference type="InterPro" id="IPR050493">
    <property type="entry name" value="FAD-dep_Monooxygenase_BioMet"/>
</dbReference>
<dbReference type="InParanoid" id="A0A409YDZ0"/>
<accession>A0A409YDZ0</accession>
<sequence length="470" mass="51802">MSSPTRATMYPDRPGVRLDIVVVGGGIAGISAAYALAKAGHNVTVVDKGNGVPKGPRAVRGGPNLTKTLMQWGLAPTLRSIAQVCSRIDWRSGIMTESLGSMVLTQDFFQDFHADFLLMEQAELWSALKSLADMVAVDCRFNTRVTCANSETGSVSLHTGEEIYGDLIIAADGYNSALRPVVTDEEEIPTHDEEYLILSLTVPTSQLKEDEELRSLLEDSSVWSFWIGGRYIIQGNALHEGRDYTMTLQFRCKGPLGNIPQGDWKSIGSLLVEKGFELNQIESRVIKILSSAKTISPSVIPQRSSIETLICENSRIVLAGEAGHPALPGVHHSQALSIEDAETLGNLFSRIQRKEQVSQLLTAYNEIRQPWCKFAVDHLYTNQVILEAEPGPIQEARDAKVRAMLVQIAGDHMDEALFREIWGNELALFAYDAKEKVDDWWCQYGSFIVRSPHRDSILSSIAVSISQASV</sequence>
<evidence type="ECO:0000313" key="7">
    <source>
        <dbReference type="EMBL" id="PPR01205.1"/>
    </source>
</evidence>
<dbReference type="PANTHER" id="PTHR13789:SF309">
    <property type="entry name" value="PUTATIVE (AFU_ORTHOLOGUE AFUA_6G14510)-RELATED"/>
    <property type="match status" value="1"/>
</dbReference>
<gene>
    <name evidence="7" type="ORF">CVT26_016086</name>
</gene>
<dbReference type="OrthoDB" id="5428495at2759"/>
<reference evidence="7 8" key="1">
    <citation type="journal article" date="2018" name="Evol. Lett.">
        <title>Horizontal gene cluster transfer increased hallucinogenic mushroom diversity.</title>
        <authorList>
            <person name="Reynolds H.T."/>
            <person name="Vijayakumar V."/>
            <person name="Gluck-Thaler E."/>
            <person name="Korotkin H.B."/>
            <person name="Matheny P.B."/>
            <person name="Slot J.C."/>
        </authorList>
    </citation>
    <scope>NUCLEOTIDE SEQUENCE [LARGE SCALE GENOMIC DNA]</scope>
    <source>
        <strain evidence="7 8">SRW20</strain>
    </source>
</reference>
<proteinExistence type="inferred from homology"/>
<evidence type="ECO:0000256" key="1">
    <source>
        <dbReference type="ARBA" id="ARBA00007992"/>
    </source>
</evidence>
<comment type="caution">
    <text evidence="7">The sequence shown here is derived from an EMBL/GenBank/DDBJ whole genome shotgun (WGS) entry which is preliminary data.</text>
</comment>
<dbReference type="InterPro" id="IPR002938">
    <property type="entry name" value="FAD-bd"/>
</dbReference>
<dbReference type="Gene3D" id="3.50.50.60">
    <property type="entry name" value="FAD/NAD(P)-binding domain"/>
    <property type="match status" value="1"/>
</dbReference>
<dbReference type="PRINTS" id="PR00420">
    <property type="entry name" value="RNGMNOXGNASE"/>
</dbReference>
<dbReference type="AlphaFoldDB" id="A0A409YDZ0"/>
<keyword evidence="5" id="KW-0503">Monooxygenase</keyword>
<dbReference type="Proteomes" id="UP000284706">
    <property type="component" value="Unassembled WGS sequence"/>
</dbReference>
<dbReference type="InterPro" id="IPR036188">
    <property type="entry name" value="FAD/NAD-bd_sf"/>
</dbReference>
<evidence type="ECO:0000256" key="4">
    <source>
        <dbReference type="ARBA" id="ARBA00023002"/>
    </source>
</evidence>
<evidence type="ECO:0000256" key="3">
    <source>
        <dbReference type="ARBA" id="ARBA00022827"/>
    </source>
</evidence>
<dbReference type="EMBL" id="NHYE01000960">
    <property type="protein sequence ID" value="PPR01205.1"/>
    <property type="molecule type" value="Genomic_DNA"/>
</dbReference>
<dbReference type="PANTHER" id="PTHR13789">
    <property type="entry name" value="MONOOXYGENASE"/>
    <property type="match status" value="1"/>
</dbReference>
<protein>
    <recommendedName>
        <fullName evidence="6">FAD-binding domain-containing protein</fullName>
    </recommendedName>
</protein>
<evidence type="ECO:0000313" key="8">
    <source>
        <dbReference type="Proteomes" id="UP000284706"/>
    </source>
</evidence>
<dbReference type="GO" id="GO:0071949">
    <property type="term" value="F:FAD binding"/>
    <property type="evidence" value="ECO:0007669"/>
    <property type="project" value="InterPro"/>
</dbReference>
<evidence type="ECO:0000256" key="2">
    <source>
        <dbReference type="ARBA" id="ARBA00022630"/>
    </source>
</evidence>
<comment type="similarity">
    <text evidence="1">Belongs to the paxM FAD-dependent monooxygenase family.</text>
</comment>
<keyword evidence="4" id="KW-0560">Oxidoreductase</keyword>
<name>A0A409YDZ0_9AGAR</name>
<evidence type="ECO:0000256" key="5">
    <source>
        <dbReference type="ARBA" id="ARBA00023033"/>
    </source>
</evidence>
<dbReference type="Pfam" id="PF01494">
    <property type="entry name" value="FAD_binding_3"/>
    <property type="match status" value="1"/>
</dbReference>
<keyword evidence="3" id="KW-0274">FAD</keyword>
<keyword evidence="8" id="KW-1185">Reference proteome</keyword>
<evidence type="ECO:0000259" key="6">
    <source>
        <dbReference type="Pfam" id="PF01494"/>
    </source>
</evidence>
<dbReference type="STRING" id="231916.A0A409YDZ0"/>